<proteinExistence type="predicted"/>
<reference evidence="2 3" key="1">
    <citation type="submission" date="2021-03" db="EMBL/GenBank/DDBJ databases">
        <title>Genomic Encyclopedia of Type Strains, Phase III (KMG-III): the genomes of soil and plant-associated and newly described type strains.</title>
        <authorList>
            <person name="Whitman W."/>
        </authorList>
    </citation>
    <scope>NUCLEOTIDE SEQUENCE [LARGE SCALE GENOMIC DNA]</scope>
    <source>
        <strain evidence="2 3">IMMIB AFH-6</strain>
    </source>
</reference>
<evidence type="ECO:0000313" key="3">
    <source>
        <dbReference type="Proteomes" id="UP000781958"/>
    </source>
</evidence>
<dbReference type="PROSITE" id="PS01124">
    <property type="entry name" value="HTH_ARAC_FAMILY_2"/>
    <property type="match status" value="1"/>
</dbReference>
<dbReference type="EMBL" id="JAGINP010000037">
    <property type="protein sequence ID" value="MBP2296926.1"/>
    <property type="molecule type" value="Genomic_DNA"/>
</dbReference>
<protein>
    <submittedName>
        <fullName evidence="2">AraC-like DNA-binding protein</fullName>
    </submittedName>
</protein>
<gene>
    <name evidence="2" type="ORF">J2851_006745</name>
</gene>
<evidence type="ECO:0000259" key="1">
    <source>
        <dbReference type="PROSITE" id="PS01124"/>
    </source>
</evidence>
<sequence>MASTRSARLLFPRAALGACVFVGMERDTRGRTLTDDQRFNHFPASPLAVVSWIFDGTLHMVEEREPEGAPQLGQPLPRLFLTGPQRRPFASWSPGPVHALSVAFYPEALARLTGAGADQLIDRIRPLEEVASDPFLAACRSLFDAGPDDAPFRRLEEQLDPLWSGPCPRDARVAPLLGDWLRTLAAKAVLSRAGRGVRQIQRRIKEATGQSQRDLQLFARVEEAVVRASAARDGAPLDLAGLAGDAGFADQSHMGRDIRRVTGLPPGRLDERVARDEAFWFYRLIGESLGGK</sequence>
<organism evidence="2 3">
    <name type="scientific">Azospirillum rugosum</name>
    <dbReference type="NCBI Taxonomy" id="416170"/>
    <lineage>
        <taxon>Bacteria</taxon>
        <taxon>Pseudomonadati</taxon>
        <taxon>Pseudomonadota</taxon>
        <taxon>Alphaproteobacteria</taxon>
        <taxon>Rhodospirillales</taxon>
        <taxon>Azospirillaceae</taxon>
        <taxon>Azospirillum</taxon>
    </lineage>
</organism>
<accession>A0ABS4SWJ1</accession>
<dbReference type="InterPro" id="IPR018060">
    <property type="entry name" value="HTH_AraC"/>
</dbReference>
<dbReference type="RefSeq" id="WP_209772756.1">
    <property type="nucleotide sequence ID" value="NZ_JAGINP010000037.1"/>
</dbReference>
<dbReference type="Pfam" id="PF12833">
    <property type="entry name" value="HTH_18"/>
    <property type="match status" value="1"/>
</dbReference>
<comment type="caution">
    <text evidence="2">The sequence shown here is derived from an EMBL/GenBank/DDBJ whole genome shotgun (WGS) entry which is preliminary data.</text>
</comment>
<evidence type="ECO:0000313" key="2">
    <source>
        <dbReference type="EMBL" id="MBP2296926.1"/>
    </source>
</evidence>
<keyword evidence="3" id="KW-1185">Reference proteome</keyword>
<dbReference type="Proteomes" id="UP000781958">
    <property type="component" value="Unassembled WGS sequence"/>
</dbReference>
<name>A0ABS4SWJ1_9PROT</name>
<feature type="domain" description="HTH araC/xylS-type" evidence="1">
    <location>
        <begin position="170"/>
        <end position="272"/>
    </location>
</feature>
<dbReference type="Gene3D" id="1.10.10.60">
    <property type="entry name" value="Homeodomain-like"/>
    <property type="match status" value="1"/>
</dbReference>